<dbReference type="InterPro" id="IPR052517">
    <property type="entry name" value="GlcG_carb_metab_protein"/>
</dbReference>
<dbReference type="PANTHER" id="PTHR34309:SF10">
    <property type="entry name" value="SLR1406 PROTEIN"/>
    <property type="match status" value="1"/>
</dbReference>
<comment type="caution">
    <text evidence="1">The sequence shown here is derived from an EMBL/GenBank/DDBJ whole genome shotgun (WGS) entry which is preliminary data.</text>
</comment>
<organism evidence="1 2">
    <name type="scientific">Bacteriovorax antarcticus</name>
    <dbReference type="NCBI Taxonomy" id="3088717"/>
    <lineage>
        <taxon>Bacteria</taxon>
        <taxon>Pseudomonadati</taxon>
        <taxon>Bdellovibrionota</taxon>
        <taxon>Bacteriovoracia</taxon>
        <taxon>Bacteriovoracales</taxon>
        <taxon>Bacteriovoracaceae</taxon>
        <taxon>Bacteriovorax</taxon>
    </lineage>
</organism>
<dbReference type="InterPro" id="IPR005624">
    <property type="entry name" value="PduO/GlcC-like"/>
</dbReference>
<dbReference type="InterPro" id="IPR038084">
    <property type="entry name" value="PduO/GlcC-like_sf"/>
</dbReference>
<name>A0ABU5VYU5_9BACT</name>
<protein>
    <submittedName>
        <fullName evidence="1">Heme-binding protein</fullName>
    </submittedName>
</protein>
<dbReference type="PANTHER" id="PTHR34309">
    <property type="entry name" value="SLR1406 PROTEIN"/>
    <property type="match status" value="1"/>
</dbReference>
<gene>
    <name evidence="1" type="ORF">SHI21_18195</name>
</gene>
<proteinExistence type="predicted"/>
<reference evidence="1 2" key="1">
    <citation type="submission" date="2023-11" db="EMBL/GenBank/DDBJ databases">
        <title>A Novel Polar Bacteriovorax (B. antarcticus) Isolated from the Biocrust in Antarctica.</title>
        <authorList>
            <person name="Mun W."/>
            <person name="Choi S.Y."/>
            <person name="Mitchell R.J."/>
        </authorList>
    </citation>
    <scope>NUCLEOTIDE SEQUENCE [LARGE SCALE GENOMIC DNA]</scope>
    <source>
        <strain evidence="1 2">PP10</strain>
    </source>
</reference>
<dbReference type="Gene3D" id="3.30.450.150">
    <property type="entry name" value="Haem-degrading domain"/>
    <property type="match status" value="1"/>
</dbReference>
<keyword evidence="2" id="KW-1185">Reference proteome</keyword>
<evidence type="ECO:0000313" key="1">
    <source>
        <dbReference type="EMBL" id="MEA9358171.1"/>
    </source>
</evidence>
<dbReference type="EMBL" id="JAYGJQ010000003">
    <property type="protein sequence ID" value="MEA9358171.1"/>
    <property type="molecule type" value="Genomic_DNA"/>
</dbReference>
<evidence type="ECO:0000313" key="2">
    <source>
        <dbReference type="Proteomes" id="UP001302274"/>
    </source>
</evidence>
<accession>A0ABU5VYU5</accession>
<dbReference type="Pfam" id="PF03928">
    <property type="entry name" value="HbpS-like"/>
    <property type="match status" value="1"/>
</dbReference>
<sequence>MKTNLIKTIGYIFLAQTLFLPHSYAKDISSERAHRMAQFAALHCSGLGYKVSATVVDSAGYSMAVFRMDGAGPHTLDASRRKAYTAASAKNKTSAMLIASQTNPEAQNLGQIDGFLLLGGGIPLTMAGIPIGGIGVGGAPSGTIDEICAQAGIDSELKK</sequence>
<dbReference type="RefSeq" id="WP_323578464.1">
    <property type="nucleotide sequence ID" value="NZ_JAYGJQ010000003.1"/>
</dbReference>
<dbReference type="Proteomes" id="UP001302274">
    <property type="component" value="Unassembled WGS sequence"/>
</dbReference>
<dbReference type="SUPFAM" id="SSF143744">
    <property type="entry name" value="GlcG-like"/>
    <property type="match status" value="1"/>
</dbReference>